<accession>A0A1Z2XEE6</accession>
<dbReference type="InterPro" id="IPR011053">
    <property type="entry name" value="Single_hybrid_motif"/>
</dbReference>
<gene>
    <name evidence="5" type="ORF">A4V02_02355</name>
</gene>
<keyword evidence="1" id="KW-0092">Biotin</keyword>
<evidence type="ECO:0000256" key="1">
    <source>
        <dbReference type="ARBA" id="ARBA00023267"/>
    </source>
</evidence>
<dbReference type="InterPro" id="IPR003379">
    <property type="entry name" value="Carboxylase_cons_dom"/>
</dbReference>
<dbReference type="PANTHER" id="PTHR43778">
    <property type="entry name" value="PYRUVATE CARBOXYLASE"/>
    <property type="match status" value="1"/>
</dbReference>
<keyword evidence="6" id="KW-1185">Reference proteome</keyword>
<dbReference type="KEGG" id="pary:A4V02_02355"/>
<dbReference type="SUPFAM" id="SSF51569">
    <property type="entry name" value="Aldolase"/>
    <property type="match status" value="1"/>
</dbReference>
<dbReference type="Pfam" id="PF00364">
    <property type="entry name" value="Biotin_lipoyl"/>
    <property type="match status" value="1"/>
</dbReference>
<dbReference type="SUPFAM" id="SSF89000">
    <property type="entry name" value="post-HMGL domain-like"/>
    <property type="match status" value="1"/>
</dbReference>
<dbReference type="FunFam" id="2.40.50.100:FF:000003">
    <property type="entry name" value="Acetyl-CoA carboxylase biotin carboxyl carrier protein"/>
    <property type="match status" value="1"/>
</dbReference>
<dbReference type="OrthoDB" id="9807469at2"/>
<proteinExistence type="predicted"/>
<dbReference type="CDD" id="cd07937">
    <property type="entry name" value="DRE_TIM_PC_TC_5S"/>
    <property type="match status" value="1"/>
</dbReference>
<dbReference type="Gene3D" id="2.40.50.100">
    <property type="match status" value="1"/>
</dbReference>
<dbReference type="GO" id="GO:0004736">
    <property type="term" value="F:pyruvate carboxylase activity"/>
    <property type="evidence" value="ECO:0007669"/>
    <property type="project" value="TreeGrafter"/>
</dbReference>
<dbReference type="Gene3D" id="3.20.20.70">
    <property type="entry name" value="Aldolase class I"/>
    <property type="match status" value="2"/>
</dbReference>
<feature type="domain" description="Lipoyl-binding" evidence="3">
    <location>
        <begin position="552"/>
        <end position="628"/>
    </location>
</feature>
<dbReference type="InterPro" id="IPR055268">
    <property type="entry name" value="PCB-like"/>
</dbReference>
<dbReference type="Proteomes" id="UP000186351">
    <property type="component" value="Chromosome"/>
</dbReference>
<organism evidence="5 6">
    <name type="scientific">Muribaculum intestinale</name>
    <dbReference type="NCBI Taxonomy" id="1796646"/>
    <lineage>
        <taxon>Bacteria</taxon>
        <taxon>Pseudomonadati</taxon>
        <taxon>Bacteroidota</taxon>
        <taxon>Bacteroidia</taxon>
        <taxon>Bacteroidales</taxon>
        <taxon>Muribaculaceae</taxon>
        <taxon>Muribaculum</taxon>
    </lineage>
</organism>
<sequence>MANRKLKIRDLTLRDGQQSLFATRMPQACIDRLLPLYEGANFYIMEVWGGAVPDSVMRYLDESPWERLRICSKAMKGHSLLSALSRGRNLFGYVPYPDSVLEGFYKEAINNGLNVMRIFDALNDLDNVKESIRMINELGGIADGAVCYTVDPKEEAPAEPAEKPGFFARLFGKKAEVPAAPEKIFTDEYFVSKAKAMEGFGAKIITLKDMAGLVNPARIASLMPKLKAAVNVPVDFHTHCTPGYGLASSLVAIINGVDILDTNIWWFGEGSAAPAIELIYIFCQKLGIELEANMEAVGKIRNELYDVRKQLAAFDLNKDHFPKAFDPLADKLPAEIDALFDRAIAAAKANDEESLLAACHAIEDYFGFPKPNLLVKDAEVPGGMYSNMVAQLKALGASDLLDDAMRLIPKVRRDAGLVPLVTPTSQIVGSQAVSVALDRKKGNPDYSNPSNQFISLVKGEYGHTPVAVDPAFREKIAGTPVETPYDVTKYKKPENPVLEDMGGVKLASNQEEYLLLELLPTVANGFLRKRRAEEWEKTQAAAAPKVEEKPAVEAEPVTGPTLNAPMGGRIVEIKVKPGDKIKFGQTMLVYEAMKMENDLSSEIDGTVKRILVAPDQVVATDQALIEYE</sequence>
<dbReference type="Pfam" id="PF00682">
    <property type="entry name" value="HMGL-like"/>
    <property type="match status" value="1"/>
</dbReference>
<evidence type="ECO:0000256" key="2">
    <source>
        <dbReference type="SAM" id="MobiDB-lite"/>
    </source>
</evidence>
<dbReference type="GO" id="GO:0005737">
    <property type="term" value="C:cytoplasm"/>
    <property type="evidence" value="ECO:0007669"/>
    <property type="project" value="TreeGrafter"/>
</dbReference>
<protein>
    <submittedName>
        <fullName evidence="5">Carboxylase</fullName>
    </submittedName>
</protein>
<accession>A0A1B1S7B6</accession>
<feature type="region of interest" description="Disordered" evidence="2">
    <location>
        <begin position="540"/>
        <end position="560"/>
    </location>
</feature>
<name>A0A1B1S7B6_9BACT</name>
<dbReference type="RefSeq" id="WP_068960062.1">
    <property type="nucleotide sequence ID" value="NZ_CAMSDF010000004.1"/>
</dbReference>
<dbReference type="PROSITE" id="PS50991">
    <property type="entry name" value="PYR_CT"/>
    <property type="match status" value="1"/>
</dbReference>
<dbReference type="InterPro" id="IPR000089">
    <property type="entry name" value="Biotin_lipoyl"/>
</dbReference>
<evidence type="ECO:0000313" key="6">
    <source>
        <dbReference type="Proteomes" id="UP000186351"/>
    </source>
</evidence>
<dbReference type="CDD" id="cd06850">
    <property type="entry name" value="biotinyl_domain"/>
    <property type="match status" value="1"/>
</dbReference>
<dbReference type="SUPFAM" id="SSF51230">
    <property type="entry name" value="Single hybrid motif"/>
    <property type="match status" value="1"/>
</dbReference>
<evidence type="ECO:0000259" key="3">
    <source>
        <dbReference type="PROSITE" id="PS50968"/>
    </source>
</evidence>
<feature type="domain" description="Pyruvate carboxyltransferase" evidence="4">
    <location>
        <begin position="6"/>
        <end position="298"/>
    </location>
</feature>
<dbReference type="EMBL" id="CP015402">
    <property type="protein sequence ID" value="ANU62679.1"/>
    <property type="molecule type" value="Genomic_DNA"/>
</dbReference>
<dbReference type="Pfam" id="PF02436">
    <property type="entry name" value="PYC_OADA"/>
    <property type="match status" value="1"/>
</dbReference>
<evidence type="ECO:0000313" key="5">
    <source>
        <dbReference type="EMBL" id="ANU62679.1"/>
    </source>
</evidence>
<dbReference type="GeneID" id="65535682"/>
<dbReference type="InterPro" id="IPR013785">
    <property type="entry name" value="Aldolase_TIM"/>
</dbReference>
<evidence type="ECO:0000259" key="4">
    <source>
        <dbReference type="PROSITE" id="PS50991"/>
    </source>
</evidence>
<dbReference type="InterPro" id="IPR000891">
    <property type="entry name" value="PYR_CT"/>
</dbReference>
<dbReference type="PANTHER" id="PTHR43778:SF2">
    <property type="entry name" value="PYRUVATE CARBOXYLASE, MITOCHONDRIAL"/>
    <property type="match status" value="1"/>
</dbReference>
<dbReference type="STRING" id="1796646.A4V02_02355"/>
<dbReference type="PROSITE" id="PS50968">
    <property type="entry name" value="BIOTINYL_LIPOYL"/>
    <property type="match status" value="1"/>
</dbReference>
<dbReference type="GO" id="GO:0006094">
    <property type="term" value="P:gluconeogenesis"/>
    <property type="evidence" value="ECO:0007669"/>
    <property type="project" value="TreeGrafter"/>
</dbReference>
<dbReference type="AlphaFoldDB" id="A0A1B1S7B6"/>
<reference evidence="6" key="1">
    <citation type="submission" date="2016-04" db="EMBL/GenBank/DDBJ databases">
        <title>Complete Genome Sequences of Twelve Strains of a Stable Defined Moderately Diverse Mouse Microbiota 2 (sDMDMm2).</title>
        <authorList>
            <person name="Uchimura Y."/>
            <person name="Wyss M."/>
            <person name="Brugiroux S."/>
            <person name="Limenitakis J.P."/>
            <person name="Stecher B."/>
            <person name="McCoy K.D."/>
            <person name="Macpherson A.J."/>
        </authorList>
    </citation>
    <scope>NUCLEOTIDE SEQUENCE [LARGE SCALE GENOMIC DNA]</scope>
    <source>
        <strain evidence="6">YL27</strain>
    </source>
</reference>